<reference evidence="3" key="1">
    <citation type="submission" date="2010-08" db="EMBL/GenBank/DDBJ databases">
        <authorList>
            <consortium name="Caenorhabditis japonica Sequencing Consortium"/>
            <person name="Wilson R.K."/>
        </authorList>
    </citation>
    <scope>NUCLEOTIDE SEQUENCE [LARGE SCALE GENOMIC DNA]</scope>
    <source>
        <strain evidence="3">DF5081</strain>
    </source>
</reference>
<feature type="transmembrane region" description="Helical" evidence="1">
    <location>
        <begin position="218"/>
        <end position="238"/>
    </location>
</feature>
<dbReference type="Proteomes" id="UP000005237">
    <property type="component" value="Unassembled WGS sequence"/>
</dbReference>
<reference evidence="2" key="2">
    <citation type="submission" date="2022-06" db="UniProtKB">
        <authorList>
            <consortium name="EnsemblMetazoa"/>
        </authorList>
    </citation>
    <scope>IDENTIFICATION</scope>
    <source>
        <strain evidence="2">DF5081</strain>
    </source>
</reference>
<dbReference type="GO" id="GO:0016255">
    <property type="term" value="P:attachment of GPI anchor to protein"/>
    <property type="evidence" value="ECO:0007669"/>
    <property type="project" value="TreeGrafter"/>
</dbReference>
<name>A0A8R1HZD5_CAEJA</name>
<proteinExistence type="predicted"/>
<dbReference type="AlphaFoldDB" id="A0A8R1HZD5"/>
<sequence length="475" mass="52501">MSGENVYGFVRGHRNDGAESQMIVVQLGTSDSALRMIAKILAFVDYAKEQVYWARDFAIVFVDGGAQESVDKAAFAIDAFLLKYQKVESISSEKSAKRSVEADEVKAQTGAVIAGVVYDLSGMVVKGTHILNLETNGLNGQQVNLDVFNGIVKIADSKYGARVAIFGTIHRHSSPWMDISPFAVPLKAIYTQAFTSIEGIHSVMGKYVLSDDMHFASVAFYMPAIGILLTPLLISAYYEWTKLDAFQMSFNYLLLHCIGFAIYVSTTWIFGNIGPNFVIQWIKFPFYGIDGCDGQLTPSIPLITTCIIVLSAPIGLLIFWKWPVQSVGSVRMLCLLETSLILGCLSLINFGLAILSAAVIVPIVFLMTFESRQRTRSFLRTAVLSILSPIGVTTYLASHASDLFGVATPHPNFTDLRLAAQIVHKLIEQHVLFGSHQFFLMCCAVYPVWNMLFACSSYLDPEEEEVEEKQAKKEN</sequence>
<keyword evidence="1" id="KW-0472">Membrane</keyword>
<keyword evidence="1" id="KW-0812">Transmembrane</keyword>
<evidence type="ECO:0000313" key="3">
    <source>
        <dbReference type="Proteomes" id="UP000005237"/>
    </source>
</evidence>
<keyword evidence="1" id="KW-1133">Transmembrane helix</keyword>
<keyword evidence="3" id="KW-1185">Reference proteome</keyword>
<dbReference type="PANTHER" id="PTHR13304:SF0">
    <property type="entry name" value="GLYCOSYLPHOSPHATIDYLINOSITOL ANCHOR ATTACHMENT 1 PROTEIN"/>
    <property type="match status" value="1"/>
</dbReference>
<dbReference type="PANTHER" id="PTHR13304">
    <property type="entry name" value="GLYCOSYLPHOSPHATIDYLINOSITOL ANCHOR ATTACHMENT 1 PROTEIN"/>
    <property type="match status" value="1"/>
</dbReference>
<feature type="transmembrane region" description="Helical" evidence="1">
    <location>
        <begin position="340"/>
        <end position="366"/>
    </location>
</feature>
<dbReference type="InterPro" id="IPR007246">
    <property type="entry name" value="Gaa1"/>
</dbReference>
<feature type="transmembrane region" description="Helical" evidence="1">
    <location>
        <begin position="300"/>
        <end position="320"/>
    </location>
</feature>
<protein>
    <submittedName>
        <fullName evidence="2">Uncharacterized protein</fullName>
    </submittedName>
</protein>
<dbReference type="EnsemblMetazoa" id="CJA11442.1">
    <property type="protein sequence ID" value="CJA11442.1"/>
    <property type="gene ID" value="WBGene00130646"/>
</dbReference>
<feature type="transmembrane region" description="Helical" evidence="1">
    <location>
        <begin position="250"/>
        <end position="279"/>
    </location>
</feature>
<accession>A0A8R1HZD5</accession>
<organism evidence="2 3">
    <name type="scientific">Caenorhabditis japonica</name>
    <dbReference type="NCBI Taxonomy" id="281687"/>
    <lineage>
        <taxon>Eukaryota</taxon>
        <taxon>Metazoa</taxon>
        <taxon>Ecdysozoa</taxon>
        <taxon>Nematoda</taxon>
        <taxon>Chromadorea</taxon>
        <taxon>Rhabditida</taxon>
        <taxon>Rhabditina</taxon>
        <taxon>Rhabditomorpha</taxon>
        <taxon>Rhabditoidea</taxon>
        <taxon>Rhabditidae</taxon>
        <taxon>Peloderinae</taxon>
        <taxon>Caenorhabditis</taxon>
    </lineage>
</organism>
<dbReference type="Pfam" id="PF04114">
    <property type="entry name" value="Gaa1"/>
    <property type="match status" value="1"/>
</dbReference>
<evidence type="ECO:0000256" key="1">
    <source>
        <dbReference type="SAM" id="Phobius"/>
    </source>
</evidence>
<dbReference type="GO" id="GO:0042765">
    <property type="term" value="C:GPI-anchor transamidase complex"/>
    <property type="evidence" value="ECO:0007669"/>
    <property type="project" value="InterPro"/>
</dbReference>
<evidence type="ECO:0000313" key="2">
    <source>
        <dbReference type="EnsemblMetazoa" id="CJA11442.1"/>
    </source>
</evidence>